<keyword evidence="13" id="KW-1185">Reference proteome</keyword>
<dbReference type="SUPFAM" id="SSF53155">
    <property type="entry name" value="Methylated DNA-protein cysteine methyltransferase domain"/>
    <property type="match status" value="1"/>
</dbReference>
<dbReference type="GO" id="GO:0006307">
    <property type="term" value="P:DNA alkylation repair"/>
    <property type="evidence" value="ECO:0007669"/>
    <property type="project" value="UniProtKB-UniRule"/>
</dbReference>
<protein>
    <recommendedName>
        <fullName evidence="9">Methylated-DNA--protein-cysteine methyltransferase</fullName>
        <ecNumber evidence="9">2.1.1.63</ecNumber>
    </recommendedName>
    <alternativeName>
        <fullName evidence="9">6-O-methylguanine-DNA methyltransferase</fullName>
        <shortName evidence="9">MGMT</shortName>
    </alternativeName>
    <alternativeName>
        <fullName evidence="9">O-6-methylguanine-DNA-alkyltransferase</fullName>
    </alternativeName>
</protein>
<dbReference type="InterPro" id="IPR001497">
    <property type="entry name" value="MethylDNA_cys_MeTrfase_AS"/>
</dbReference>
<dbReference type="EMBL" id="BMPO01000001">
    <property type="protein sequence ID" value="GGJ79136.1"/>
    <property type="molecule type" value="Genomic_DNA"/>
</dbReference>
<evidence type="ECO:0000256" key="8">
    <source>
        <dbReference type="ARBA" id="ARBA00049348"/>
    </source>
</evidence>
<dbReference type="GO" id="GO:0032259">
    <property type="term" value="P:methylation"/>
    <property type="evidence" value="ECO:0007669"/>
    <property type="project" value="UniProtKB-KW"/>
</dbReference>
<dbReference type="InterPro" id="IPR036388">
    <property type="entry name" value="WH-like_DNA-bd_sf"/>
</dbReference>
<comment type="caution">
    <text evidence="12">The sequence shown here is derived from an EMBL/GenBank/DDBJ whole genome shotgun (WGS) entry which is preliminary data.</text>
</comment>
<feature type="domain" description="Methylated-DNA-[protein]-cysteine S-methyltransferase DNA binding" evidence="10">
    <location>
        <begin position="74"/>
        <end position="153"/>
    </location>
</feature>
<keyword evidence="7 9" id="KW-0234">DNA repair</keyword>
<comment type="function">
    <text evidence="9">Involved in the cellular defense against the biological effects of O6-methylguanine (O6-MeG) and O4-methylthymine (O4-MeT) in DNA. Repairs the methylated nucleobase in DNA by stoichiometrically transferring the methyl group to a cysteine residue in the enzyme. This is a suicide reaction: the enzyme is irreversibly inactivated.</text>
</comment>
<dbReference type="EC" id="2.1.1.63" evidence="9"/>
<dbReference type="NCBIfam" id="TIGR00589">
    <property type="entry name" value="ogt"/>
    <property type="match status" value="1"/>
</dbReference>
<gene>
    <name evidence="12" type="ORF">GCM10009304_01270</name>
</gene>
<keyword evidence="5 9" id="KW-0808">Transferase</keyword>
<organism evidence="12 13">
    <name type="scientific">Pseudomonas matsuisoli</name>
    <dbReference type="NCBI Taxonomy" id="1515666"/>
    <lineage>
        <taxon>Bacteria</taxon>
        <taxon>Pseudomonadati</taxon>
        <taxon>Pseudomonadota</taxon>
        <taxon>Gammaproteobacteria</taxon>
        <taxon>Pseudomonadales</taxon>
        <taxon>Pseudomonadaceae</taxon>
        <taxon>Pseudomonas</taxon>
    </lineage>
</organism>
<dbReference type="Gene3D" id="3.30.160.70">
    <property type="entry name" value="Methylated DNA-protein cysteine methyltransferase domain"/>
    <property type="match status" value="1"/>
</dbReference>
<feature type="active site" description="Nucleophile; methyl group acceptor" evidence="9">
    <location>
        <position position="125"/>
    </location>
</feature>
<dbReference type="Pfam" id="PF01035">
    <property type="entry name" value="DNA_binding_1"/>
    <property type="match status" value="1"/>
</dbReference>
<keyword evidence="6 9" id="KW-0227">DNA damage</keyword>
<dbReference type="Pfam" id="PF02870">
    <property type="entry name" value="Methyltransf_1N"/>
    <property type="match status" value="1"/>
</dbReference>
<evidence type="ECO:0000313" key="12">
    <source>
        <dbReference type="EMBL" id="GGJ79136.1"/>
    </source>
</evidence>
<evidence type="ECO:0000256" key="2">
    <source>
        <dbReference type="ARBA" id="ARBA00008711"/>
    </source>
</evidence>
<sequence>MFYDYYDSPIGCLRLMNDGQGLSELKKVLPNSAEPTTPEARNPPLFTEVHSQLDEYFAGSRTSFALKLSLKGTAFQLSVWRALMDIPFGQTTTYSEIARRIQNPLSVRAVGAANGANPICIVVPCHRVIGRDGSLTGYAGGLSAKATLLRLEGFCPHEQLSLT</sequence>
<dbReference type="Gene3D" id="1.10.10.10">
    <property type="entry name" value="Winged helix-like DNA-binding domain superfamily/Winged helix DNA-binding domain"/>
    <property type="match status" value="1"/>
</dbReference>
<dbReference type="FunFam" id="1.10.10.10:FF:000214">
    <property type="entry name" value="Methylated-DNA--protein-cysteine methyltransferase"/>
    <property type="match status" value="1"/>
</dbReference>
<reference evidence="12" key="1">
    <citation type="journal article" date="2014" name="Int. J. Syst. Evol. Microbiol.">
        <title>Complete genome sequence of Corynebacterium casei LMG S-19264T (=DSM 44701T), isolated from a smear-ripened cheese.</title>
        <authorList>
            <consortium name="US DOE Joint Genome Institute (JGI-PGF)"/>
            <person name="Walter F."/>
            <person name="Albersmeier A."/>
            <person name="Kalinowski J."/>
            <person name="Ruckert C."/>
        </authorList>
    </citation>
    <scope>NUCLEOTIDE SEQUENCE</scope>
    <source>
        <strain evidence="12">JCM 30078</strain>
    </source>
</reference>
<dbReference type="GO" id="GO:0003908">
    <property type="term" value="F:methylated-DNA-[protein]-cysteine S-methyltransferase activity"/>
    <property type="evidence" value="ECO:0007669"/>
    <property type="project" value="UniProtKB-UniRule"/>
</dbReference>
<dbReference type="Proteomes" id="UP000635983">
    <property type="component" value="Unassembled WGS sequence"/>
</dbReference>
<keyword evidence="4 9" id="KW-0489">Methyltransferase</keyword>
<evidence type="ECO:0000256" key="1">
    <source>
        <dbReference type="ARBA" id="ARBA00001286"/>
    </source>
</evidence>
<reference evidence="12" key="2">
    <citation type="submission" date="2020-09" db="EMBL/GenBank/DDBJ databases">
        <authorList>
            <person name="Sun Q."/>
            <person name="Ohkuma M."/>
        </authorList>
    </citation>
    <scope>NUCLEOTIDE SEQUENCE</scope>
    <source>
        <strain evidence="12">JCM 30078</strain>
    </source>
</reference>
<evidence type="ECO:0000256" key="9">
    <source>
        <dbReference type="HAMAP-Rule" id="MF_00772"/>
    </source>
</evidence>
<comment type="catalytic activity">
    <reaction evidence="8 9">
        <text>a 6-O-methyl-2'-deoxyguanosine in DNA + L-cysteinyl-[protein] = S-methyl-L-cysteinyl-[protein] + a 2'-deoxyguanosine in DNA</text>
        <dbReference type="Rhea" id="RHEA:24000"/>
        <dbReference type="Rhea" id="RHEA-COMP:10131"/>
        <dbReference type="Rhea" id="RHEA-COMP:10132"/>
        <dbReference type="Rhea" id="RHEA-COMP:11367"/>
        <dbReference type="Rhea" id="RHEA-COMP:11368"/>
        <dbReference type="ChEBI" id="CHEBI:29950"/>
        <dbReference type="ChEBI" id="CHEBI:82612"/>
        <dbReference type="ChEBI" id="CHEBI:85445"/>
        <dbReference type="ChEBI" id="CHEBI:85448"/>
        <dbReference type="EC" id="2.1.1.63"/>
    </reaction>
</comment>
<evidence type="ECO:0000256" key="3">
    <source>
        <dbReference type="ARBA" id="ARBA00022490"/>
    </source>
</evidence>
<comment type="miscellaneous">
    <text evidence="9">This enzyme catalyzes only one turnover and therefore is not strictly catalytic. According to one definition, an enzyme is a biocatalyst that acts repeatedly and over many reaction cycles.</text>
</comment>
<evidence type="ECO:0000259" key="10">
    <source>
        <dbReference type="Pfam" id="PF01035"/>
    </source>
</evidence>
<comment type="similarity">
    <text evidence="2 9">Belongs to the MGMT family.</text>
</comment>
<dbReference type="RefSeq" id="WP_188981213.1">
    <property type="nucleotide sequence ID" value="NZ_BMPO01000001.1"/>
</dbReference>
<keyword evidence="3 9" id="KW-0963">Cytoplasm</keyword>
<dbReference type="InterPro" id="IPR023546">
    <property type="entry name" value="MGMT"/>
</dbReference>
<evidence type="ECO:0000256" key="7">
    <source>
        <dbReference type="ARBA" id="ARBA00023204"/>
    </source>
</evidence>
<evidence type="ECO:0000313" key="13">
    <source>
        <dbReference type="Proteomes" id="UP000635983"/>
    </source>
</evidence>
<dbReference type="GO" id="GO:0005737">
    <property type="term" value="C:cytoplasm"/>
    <property type="evidence" value="ECO:0007669"/>
    <property type="project" value="UniProtKB-SubCell"/>
</dbReference>
<dbReference type="SUPFAM" id="SSF46767">
    <property type="entry name" value="Methylated DNA-protein cysteine methyltransferase, C-terminal domain"/>
    <property type="match status" value="1"/>
</dbReference>
<dbReference type="InterPro" id="IPR014048">
    <property type="entry name" value="MethylDNA_cys_MeTrfase_DNA-bd"/>
</dbReference>
<dbReference type="PROSITE" id="PS00374">
    <property type="entry name" value="MGMT"/>
    <property type="match status" value="1"/>
</dbReference>
<proteinExistence type="inferred from homology"/>
<dbReference type="PANTHER" id="PTHR10815">
    <property type="entry name" value="METHYLATED-DNA--PROTEIN-CYSTEINE METHYLTRANSFERASE"/>
    <property type="match status" value="1"/>
</dbReference>
<name>A0A917PHU3_9PSED</name>
<dbReference type="CDD" id="cd06445">
    <property type="entry name" value="ATase"/>
    <property type="match status" value="1"/>
</dbReference>
<dbReference type="InterPro" id="IPR008332">
    <property type="entry name" value="MethylG_MeTrfase_N"/>
</dbReference>
<dbReference type="InterPro" id="IPR036217">
    <property type="entry name" value="MethylDNA_cys_MeTrfase_DNAb"/>
</dbReference>
<dbReference type="AlphaFoldDB" id="A0A917PHU3"/>
<dbReference type="HAMAP" id="MF_00772">
    <property type="entry name" value="OGT"/>
    <property type="match status" value="1"/>
</dbReference>
<dbReference type="PANTHER" id="PTHR10815:SF5">
    <property type="entry name" value="METHYLATED-DNA--PROTEIN-CYSTEINE METHYLTRANSFERASE"/>
    <property type="match status" value="1"/>
</dbReference>
<dbReference type="InterPro" id="IPR036631">
    <property type="entry name" value="MGMT_N_sf"/>
</dbReference>
<comment type="catalytic activity">
    <reaction evidence="1 9">
        <text>a 4-O-methyl-thymidine in DNA + L-cysteinyl-[protein] = a thymidine in DNA + S-methyl-L-cysteinyl-[protein]</text>
        <dbReference type="Rhea" id="RHEA:53428"/>
        <dbReference type="Rhea" id="RHEA-COMP:10131"/>
        <dbReference type="Rhea" id="RHEA-COMP:10132"/>
        <dbReference type="Rhea" id="RHEA-COMP:13555"/>
        <dbReference type="Rhea" id="RHEA-COMP:13556"/>
        <dbReference type="ChEBI" id="CHEBI:29950"/>
        <dbReference type="ChEBI" id="CHEBI:82612"/>
        <dbReference type="ChEBI" id="CHEBI:137386"/>
        <dbReference type="ChEBI" id="CHEBI:137387"/>
        <dbReference type="EC" id="2.1.1.63"/>
    </reaction>
</comment>
<comment type="subcellular location">
    <subcellularLocation>
        <location evidence="9">Cytoplasm</location>
    </subcellularLocation>
</comment>
<evidence type="ECO:0000256" key="6">
    <source>
        <dbReference type="ARBA" id="ARBA00022763"/>
    </source>
</evidence>
<evidence type="ECO:0000256" key="4">
    <source>
        <dbReference type="ARBA" id="ARBA00022603"/>
    </source>
</evidence>
<evidence type="ECO:0000259" key="11">
    <source>
        <dbReference type="Pfam" id="PF02870"/>
    </source>
</evidence>
<evidence type="ECO:0000256" key="5">
    <source>
        <dbReference type="ARBA" id="ARBA00022679"/>
    </source>
</evidence>
<feature type="domain" description="Methylguanine DNA methyltransferase ribonuclease-like" evidence="11">
    <location>
        <begin position="1"/>
        <end position="70"/>
    </location>
</feature>
<accession>A0A917PHU3</accession>